<sequence>MRDFLGPTYLNLAALAAVTALIGVAYVLASSPLVRYGAWLVAFAVWMAWFVAVAREWISRADF</sequence>
<accession>A0A8U0HRU9</accession>
<dbReference type="Proteomes" id="UP000830729">
    <property type="component" value="Chromosome"/>
</dbReference>
<dbReference type="GeneID" id="72186283"/>
<feature type="transmembrane region" description="Helical" evidence="1">
    <location>
        <begin position="36"/>
        <end position="54"/>
    </location>
</feature>
<dbReference type="KEGG" id="halx:M0R89_13750"/>
<keyword evidence="1" id="KW-0812">Transmembrane</keyword>
<evidence type="ECO:0000313" key="3">
    <source>
        <dbReference type="Proteomes" id="UP000830729"/>
    </source>
</evidence>
<proteinExistence type="predicted"/>
<keyword evidence="1" id="KW-0472">Membrane</keyword>
<evidence type="ECO:0000256" key="1">
    <source>
        <dbReference type="SAM" id="Phobius"/>
    </source>
</evidence>
<keyword evidence="1" id="KW-1133">Transmembrane helix</keyword>
<keyword evidence="3" id="KW-1185">Reference proteome</keyword>
<evidence type="ECO:0000313" key="2">
    <source>
        <dbReference type="EMBL" id="UPV73598.1"/>
    </source>
</evidence>
<organism evidence="2 3">
    <name type="scientific">Halorussus limi</name>
    <dbReference type="NCBI Taxonomy" id="2938695"/>
    <lineage>
        <taxon>Archaea</taxon>
        <taxon>Methanobacteriati</taxon>
        <taxon>Methanobacteriota</taxon>
        <taxon>Stenosarchaea group</taxon>
        <taxon>Halobacteria</taxon>
        <taxon>Halobacteriales</taxon>
        <taxon>Haladaptataceae</taxon>
        <taxon>Halorussus</taxon>
    </lineage>
</organism>
<dbReference type="RefSeq" id="WP_248649651.1">
    <property type="nucleotide sequence ID" value="NZ_CP096659.1"/>
</dbReference>
<protein>
    <submittedName>
        <fullName evidence="2">Uncharacterized protein</fullName>
    </submittedName>
</protein>
<feature type="transmembrane region" description="Helical" evidence="1">
    <location>
        <begin position="12"/>
        <end position="30"/>
    </location>
</feature>
<dbReference type="AlphaFoldDB" id="A0A8U0HRU9"/>
<dbReference type="EMBL" id="CP096659">
    <property type="protein sequence ID" value="UPV73598.1"/>
    <property type="molecule type" value="Genomic_DNA"/>
</dbReference>
<reference evidence="2 3" key="1">
    <citation type="submission" date="2022-04" db="EMBL/GenBank/DDBJ databases">
        <title>Diverse halophilic archaea isolated from saline environments.</title>
        <authorList>
            <person name="Cui H.-L."/>
        </authorList>
    </citation>
    <scope>NUCLEOTIDE SEQUENCE [LARGE SCALE GENOMIC DNA]</scope>
    <source>
        <strain evidence="2 3">XZYJT49</strain>
    </source>
</reference>
<gene>
    <name evidence="2" type="ORF">M0R89_13750</name>
</gene>
<name>A0A8U0HRU9_9EURY</name>